<gene>
    <name evidence="3" type="ORF">ANANG_G00145360</name>
</gene>
<feature type="compositionally biased region" description="Low complexity" evidence="2">
    <location>
        <begin position="18"/>
        <end position="29"/>
    </location>
</feature>
<comment type="caution">
    <text evidence="3">The sequence shown here is derived from an EMBL/GenBank/DDBJ whole genome shotgun (WGS) entry which is preliminary data.</text>
</comment>
<organism evidence="3 4">
    <name type="scientific">Anguilla anguilla</name>
    <name type="common">European freshwater eel</name>
    <name type="synonym">Muraena anguilla</name>
    <dbReference type="NCBI Taxonomy" id="7936"/>
    <lineage>
        <taxon>Eukaryota</taxon>
        <taxon>Metazoa</taxon>
        <taxon>Chordata</taxon>
        <taxon>Craniata</taxon>
        <taxon>Vertebrata</taxon>
        <taxon>Euteleostomi</taxon>
        <taxon>Actinopterygii</taxon>
        <taxon>Neopterygii</taxon>
        <taxon>Teleostei</taxon>
        <taxon>Anguilliformes</taxon>
        <taxon>Anguillidae</taxon>
        <taxon>Anguilla</taxon>
    </lineage>
</organism>
<protein>
    <submittedName>
        <fullName evidence="3">Uncharacterized protein</fullName>
    </submittedName>
</protein>
<evidence type="ECO:0000256" key="1">
    <source>
        <dbReference type="ARBA" id="ARBA00022553"/>
    </source>
</evidence>
<feature type="compositionally biased region" description="Low complexity" evidence="2">
    <location>
        <begin position="67"/>
        <end position="83"/>
    </location>
</feature>
<accession>A0A9D3RYF4</accession>
<dbReference type="PANTHER" id="PTHR16095">
    <property type="entry name" value="TRANSMEMBRANE PROTEIN 143 FAMILY MEMBER"/>
    <property type="match status" value="1"/>
</dbReference>
<feature type="compositionally biased region" description="Polar residues" evidence="2">
    <location>
        <begin position="341"/>
        <end position="350"/>
    </location>
</feature>
<feature type="region of interest" description="Disordered" evidence="2">
    <location>
        <begin position="152"/>
        <end position="183"/>
    </location>
</feature>
<sequence>MDFHMPSDPRLHFGLNGSQESSRRNSQNRRPFEDEDEALKFLSLEEKECILFFEETIGSLDDDSEPPGRGLSSGSSTSVDGRSATPSPVPVPVSVAGAQRSPSPKEQDIIDLVLNQPVQSEPRDVPFNPPIPDFRSVSVNPESHFEIKAKRESRENFPPEFHLLAPPPAPPAPARDGFSHSLYQPAGSIPTPVVIAQKIAEHKGGGSILTASSILSRRRSTESQSSPPESPVRQGPPTLAKPTRYPDNISFMLGNSKDYGKTIAKAAVNVNERRAKVLANLTGASHSPEPEESLARNAPNRSYSFQDPAPDKSRMEALSKLGLVHKRSLPGGQSRVVGSPAPQSTANPETASGDVCDYGSAAATPAPDFNSFGGKSKVVNPSVMLQNKMEASSHHVTASEARPAPVSQRSFDNGPPVDYNSYGGKTIIMNPSVGSQHHSSYESGPHSTTAARTEASHSDFSSSGGKTRVMTPVPASTAKIETSSESFAPHDSKARPAAAWAPPSHKAEPFPGDGSSAANLNSYGGKSKVVTPSHASGPKPEVVASNQRPTAAQPGVATRPHSYRVEPGPQRPPGRRGRRPPPRAPPREAARRPRPGGGPSPSRRSFTRASRCSSRAGGPPTSPAERPCGNWAC</sequence>
<reference evidence="3" key="1">
    <citation type="submission" date="2021-01" db="EMBL/GenBank/DDBJ databases">
        <title>A chromosome-scale assembly of European eel, Anguilla anguilla.</title>
        <authorList>
            <person name="Henkel C."/>
            <person name="Jong-Raadsen S.A."/>
            <person name="Dufour S."/>
            <person name="Weltzien F.-A."/>
            <person name="Palstra A.P."/>
            <person name="Pelster B."/>
            <person name="Spaink H.P."/>
            <person name="Van Den Thillart G.E."/>
            <person name="Jansen H."/>
            <person name="Zahm M."/>
            <person name="Klopp C."/>
            <person name="Cedric C."/>
            <person name="Louis A."/>
            <person name="Berthelot C."/>
            <person name="Parey E."/>
            <person name="Roest Crollius H."/>
            <person name="Montfort J."/>
            <person name="Robinson-Rechavi M."/>
            <person name="Bucao C."/>
            <person name="Bouchez O."/>
            <person name="Gislard M."/>
            <person name="Lluch J."/>
            <person name="Milhes M."/>
            <person name="Lampietro C."/>
            <person name="Lopez Roques C."/>
            <person name="Donnadieu C."/>
            <person name="Braasch I."/>
            <person name="Desvignes T."/>
            <person name="Postlethwait J."/>
            <person name="Bobe J."/>
            <person name="Guiguen Y."/>
            <person name="Dirks R."/>
        </authorList>
    </citation>
    <scope>NUCLEOTIDE SEQUENCE</scope>
    <source>
        <strain evidence="3">Tag_6206</strain>
        <tissue evidence="3">Liver</tissue>
    </source>
</reference>
<feature type="region of interest" description="Disordered" evidence="2">
    <location>
        <begin position="58"/>
        <end position="139"/>
    </location>
</feature>
<dbReference type="EMBL" id="JAFIRN010000007">
    <property type="protein sequence ID" value="KAG5846026.1"/>
    <property type="molecule type" value="Genomic_DNA"/>
</dbReference>
<dbReference type="Pfam" id="PF15385">
    <property type="entry name" value="SARG"/>
    <property type="match status" value="1"/>
</dbReference>
<evidence type="ECO:0000313" key="3">
    <source>
        <dbReference type="EMBL" id="KAG5846026.1"/>
    </source>
</evidence>
<feature type="compositionally biased region" description="Basic and acidic residues" evidence="2">
    <location>
        <begin position="1"/>
        <end position="11"/>
    </location>
</feature>
<dbReference type="PANTHER" id="PTHR16095:SF9">
    <property type="entry name" value="PROLINE AND SERINE-RICH PROTEIN 2"/>
    <property type="match status" value="1"/>
</dbReference>
<evidence type="ECO:0000256" key="2">
    <source>
        <dbReference type="SAM" id="MobiDB-lite"/>
    </source>
</evidence>
<dbReference type="AlphaFoldDB" id="A0A9D3RYF4"/>
<feature type="region of interest" description="Disordered" evidence="2">
    <location>
        <begin position="280"/>
        <end position="311"/>
    </location>
</feature>
<feature type="region of interest" description="Disordered" evidence="2">
    <location>
        <begin position="327"/>
        <end position="353"/>
    </location>
</feature>
<feature type="region of interest" description="Disordered" evidence="2">
    <location>
        <begin position="206"/>
        <end position="248"/>
    </location>
</feature>
<dbReference type="Proteomes" id="UP001044222">
    <property type="component" value="Chromosome 7"/>
</dbReference>
<feature type="compositionally biased region" description="Polar residues" evidence="2">
    <location>
        <begin position="432"/>
        <end position="451"/>
    </location>
</feature>
<proteinExistence type="predicted"/>
<feature type="region of interest" description="Disordered" evidence="2">
    <location>
        <begin position="1"/>
        <end position="33"/>
    </location>
</feature>
<keyword evidence="1" id="KW-0597">Phosphoprotein</keyword>
<keyword evidence="4" id="KW-1185">Reference proteome</keyword>
<evidence type="ECO:0000313" key="4">
    <source>
        <dbReference type="Proteomes" id="UP001044222"/>
    </source>
</evidence>
<feature type="region of interest" description="Disordered" evidence="2">
    <location>
        <begin position="389"/>
        <end position="633"/>
    </location>
</feature>
<name>A0A9D3RYF4_ANGAN</name>